<sequence length="85" mass="9657">MKSFADALRCASKARPQFMCGLVDPERQSGAVDIDALSRIDLRLTIQWQMVGILRDNHTGDSRLGRHPIFDQLQFGRRVHNSSFT</sequence>
<reference evidence="2" key="2">
    <citation type="submission" date="2024-01" db="EMBL/GenBank/DDBJ databases">
        <title>Roseobacter fucihabitans sp. nov., isolated from the brown alga Fucus spiralis.</title>
        <authorList>
            <person name="Hahnke S."/>
            <person name="Berger M."/>
            <person name="Schlingloff A."/>
            <person name="Athale I."/>
            <person name="Neumann-Schaal M."/>
            <person name="Adenaya A."/>
            <person name="Poehlein A."/>
            <person name="Daniel R."/>
            <person name="Pertersen J."/>
            <person name="Brinkhoff T."/>
        </authorList>
    </citation>
    <scope>NUCLEOTIDE SEQUENCE [LARGE SCALE GENOMIC DNA]</scope>
    <source>
        <strain evidence="2">B14</strain>
    </source>
</reference>
<proteinExistence type="predicted"/>
<gene>
    <name evidence="1" type="ORF">ROLI_031210</name>
</gene>
<organism evidence="1 2">
    <name type="scientific">Roseobacter fucihabitans</name>
    <dbReference type="NCBI Taxonomy" id="1537242"/>
    <lineage>
        <taxon>Bacteria</taxon>
        <taxon>Pseudomonadati</taxon>
        <taxon>Pseudomonadota</taxon>
        <taxon>Alphaproteobacteria</taxon>
        <taxon>Rhodobacterales</taxon>
        <taxon>Roseobacteraceae</taxon>
        <taxon>Roseobacter</taxon>
    </lineage>
</organism>
<keyword evidence="2" id="KW-1185">Reference proteome</keyword>
<evidence type="ECO:0000313" key="1">
    <source>
        <dbReference type="EMBL" id="WVX50025.1"/>
    </source>
</evidence>
<protein>
    <submittedName>
        <fullName evidence="1">Uncharacterized protein</fullName>
    </submittedName>
</protein>
<evidence type="ECO:0000313" key="2">
    <source>
        <dbReference type="Proteomes" id="UP001318682"/>
    </source>
</evidence>
<name>A0ABZ2BX28_9RHOB</name>
<dbReference type="EMBL" id="CP143423">
    <property type="protein sequence ID" value="WVX50025.1"/>
    <property type="molecule type" value="Genomic_DNA"/>
</dbReference>
<reference evidence="1 2" key="1">
    <citation type="submission" date="2015-07" db="EMBL/GenBank/DDBJ databases">
        <authorList>
            <person name="Voget S."/>
            <person name="Dogs M."/>
            <person name="Brinkhoff T.H."/>
            <person name="Daniel R."/>
        </authorList>
    </citation>
    <scope>NUCLEOTIDE SEQUENCE [LARGE SCALE GENOMIC DNA]</scope>
    <source>
        <strain evidence="1 2">B14</strain>
    </source>
</reference>
<dbReference type="Proteomes" id="UP001318682">
    <property type="component" value="Chromosome"/>
</dbReference>
<accession>A0ABZ2BX28</accession>